<dbReference type="Proteomes" id="UP000490821">
    <property type="component" value="Unassembled WGS sequence"/>
</dbReference>
<dbReference type="EMBL" id="BLMI01000173">
    <property type="protein sequence ID" value="GFI41369.1"/>
    <property type="molecule type" value="Genomic_DNA"/>
</dbReference>
<dbReference type="Pfam" id="PF01782">
    <property type="entry name" value="RimM"/>
    <property type="match status" value="1"/>
</dbReference>
<proteinExistence type="inferred from homology"/>
<dbReference type="Pfam" id="PF24986">
    <property type="entry name" value="PRC_RimM"/>
    <property type="match status" value="1"/>
</dbReference>
<dbReference type="PANTHER" id="PTHR33692:SF1">
    <property type="entry name" value="RIBOSOME MATURATION FACTOR RIMM"/>
    <property type="match status" value="1"/>
</dbReference>
<dbReference type="SUPFAM" id="SSF50346">
    <property type="entry name" value="PRC-barrel domain"/>
    <property type="match status" value="1"/>
</dbReference>
<dbReference type="PANTHER" id="PTHR33692">
    <property type="entry name" value="RIBOSOME MATURATION FACTOR RIMM"/>
    <property type="match status" value="1"/>
</dbReference>
<keyword evidence="3 5" id="KW-0698">rRNA processing</keyword>
<dbReference type="InterPro" id="IPR011961">
    <property type="entry name" value="RimM"/>
</dbReference>
<accession>A0A1I0BQW9</accession>
<evidence type="ECO:0000256" key="5">
    <source>
        <dbReference type="HAMAP-Rule" id="MF_00014"/>
    </source>
</evidence>
<evidence type="ECO:0000259" key="6">
    <source>
        <dbReference type="Pfam" id="PF01782"/>
    </source>
</evidence>
<dbReference type="GeneID" id="78287273"/>
<comment type="domain">
    <text evidence="5">The PRC barrel domain binds ribosomal protein uS19.</text>
</comment>
<feature type="domain" description="Ribosome maturation factor RimM PRC barrel" evidence="7">
    <location>
        <begin position="99"/>
        <end position="165"/>
    </location>
</feature>
<keyword evidence="1 5" id="KW-0963">Cytoplasm</keyword>
<comment type="subunit">
    <text evidence="5">Binds ribosomal protein uS19.</text>
</comment>
<feature type="domain" description="RimM N-terminal" evidence="6">
    <location>
        <begin position="6"/>
        <end position="83"/>
    </location>
</feature>
<dbReference type="InterPro" id="IPR036976">
    <property type="entry name" value="RimM_N_sf"/>
</dbReference>
<comment type="function">
    <text evidence="5">An accessory protein needed during the final step in the assembly of 30S ribosomal subunit, possibly for assembly of the head region. Essential for efficient processing of 16S rRNA. May be needed both before and after RbfA during the maturation of 16S rRNA. It has affinity for free ribosomal 30S subunits but not for 70S ribosomes.</text>
</comment>
<name>A0A1I0BQW9_9FIRM</name>
<sequence>MDKIKIGKIVGTHGLKGEVKIRSSSDFGEERFKNGNFIIVSYQGNELELEIVSSRVHKSNYLVSFKDNQDINLVEKFIGSFVYGFKDKGLLDDDEYFYDDLVGLEVSSIKGKKIGIVTSIYNNGRHDILNIDYNGKNVAIPYVDAFIKDVDIDNKVIIVELIKGLIDED</sequence>
<dbReference type="Gene3D" id="2.30.30.240">
    <property type="entry name" value="PRC-barrel domain"/>
    <property type="match status" value="1"/>
</dbReference>
<dbReference type="HAMAP" id="MF_00014">
    <property type="entry name" value="Ribosome_mat_RimM"/>
    <property type="match status" value="1"/>
</dbReference>
<evidence type="ECO:0000259" key="7">
    <source>
        <dbReference type="Pfam" id="PF24986"/>
    </source>
</evidence>
<evidence type="ECO:0000313" key="9">
    <source>
        <dbReference type="EMBL" id="SET09341.1"/>
    </source>
</evidence>
<dbReference type="InterPro" id="IPR009000">
    <property type="entry name" value="Transl_B-barrel_sf"/>
</dbReference>
<evidence type="ECO:0000256" key="4">
    <source>
        <dbReference type="ARBA" id="ARBA00023186"/>
    </source>
</evidence>
<keyword evidence="2 5" id="KW-0690">Ribosome biogenesis</keyword>
<dbReference type="GO" id="GO:0006364">
    <property type="term" value="P:rRNA processing"/>
    <property type="evidence" value="ECO:0007669"/>
    <property type="project" value="UniProtKB-UniRule"/>
</dbReference>
<evidence type="ECO:0000256" key="3">
    <source>
        <dbReference type="ARBA" id="ARBA00022552"/>
    </source>
</evidence>
<gene>
    <name evidence="5 8" type="primary">rimM</name>
    <name evidence="8" type="ORF">IMSAGC017_01412</name>
    <name evidence="9" type="ORF">SAMN04489758_101231</name>
</gene>
<dbReference type="RefSeq" id="WP_092351634.1">
    <property type="nucleotide sequence ID" value="NZ_BLMI01000173.1"/>
</dbReference>
<dbReference type="InterPro" id="IPR002676">
    <property type="entry name" value="RimM_N"/>
</dbReference>
<organism evidence="9 10">
    <name type="scientific">Thomasclavelia cocleata</name>
    <dbReference type="NCBI Taxonomy" id="69824"/>
    <lineage>
        <taxon>Bacteria</taxon>
        <taxon>Bacillati</taxon>
        <taxon>Bacillota</taxon>
        <taxon>Erysipelotrichia</taxon>
        <taxon>Erysipelotrichales</taxon>
        <taxon>Coprobacillaceae</taxon>
        <taxon>Thomasclavelia</taxon>
    </lineage>
</organism>
<dbReference type="InterPro" id="IPR011033">
    <property type="entry name" value="PRC_barrel-like_sf"/>
</dbReference>
<dbReference type="Gene3D" id="2.40.30.60">
    <property type="entry name" value="RimM"/>
    <property type="match status" value="1"/>
</dbReference>
<keyword evidence="4 5" id="KW-0143">Chaperone</keyword>
<dbReference type="EMBL" id="FOIN01000001">
    <property type="protein sequence ID" value="SET09341.1"/>
    <property type="molecule type" value="Genomic_DNA"/>
</dbReference>
<dbReference type="InterPro" id="IPR056792">
    <property type="entry name" value="PRC_RimM"/>
</dbReference>
<dbReference type="GO" id="GO:0042274">
    <property type="term" value="P:ribosomal small subunit biogenesis"/>
    <property type="evidence" value="ECO:0007669"/>
    <property type="project" value="UniProtKB-UniRule"/>
</dbReference>
<protein>
    <recommendedName>
        <fullName evidence="5">Ribosome maturation factor RimM</fullName>
    </recommendedName>
</protein>
<reference evidence="10" key="2">
    <citation type="submission" date="2016-10" db="EMBL/GenBank/DDBJ databases">
        <authorList>
            <person name="Varghese N."/>
            <person name="Submissions S."/>
        </authorList>
    </citation>
    <scope>NUCLEOTIDE SEQUENCE [LARGE SCALE GENOMIC DNA]</scope>
    <source>
        <strain evidence="10">DSM 1551</strain>
    </source>
</reference>
<evidence type="ECO:0000256" key="2">
    <source>
        <dbReference type="ARBA" id="ARBA00022517"/>
    </source>
</evidence>
<dbReference type="GO" id="GO:0005840">
    <property type="term" value="C:ribosome"/>
    <property type="evidence" value="ECO:0007669"/>
    <property type="project" value="InterPro"/>
</dbReference>
<evidence type="ECO:0000313" key="11">
    <source>
        <dbReference type="Proteomes" id="UP000490821"/>
    </source>
</evidence>
<dbReference type="SUPFAM" id="SSF50447">
    <property type="entry name" value="Translation proteins"/>
    <property type="match status" value="1"/>
</dbReference>
<dbReference type="Proteomes" id="UP000198558">
    <property type="component" value="Unassembled WGS sequence"/>
</dbReference>
<keyword evidence="10" id="KW-1185">Reference proteome</keyword>
<dbReference type="GO" id="GO:0005737">
    <property type="term" value="C:cytoplasm"/>
    <property type="evidence" value="ECO:0007669"/>
    <property type="project" value="UniProtKB-SubCell"/>
</dbReference>
<evidence type="ECO:0000256" key="1">
    <source>
        <dbReference type="ARBA" id="ARBA00022490"/>
    </source>
</evidence>
<dbReference type="GO" id="GO:0043022">
    <property type="term" value="F:ribosome binding"/>
    <property type="evidence" value="ECO:0007669"/>
    <property type="project" value="InterPro"/>
</dbReference>
<dbReference type="AlphaFoldDB" id="A0A1I0BQW9"/>
<comment type="similarity">
    <text evidence="5">Belongs to the RimM family.</text>
</comment>
<dbReference type="OrthoDB" id="9810331at2"/>
<reference evidence="8 11" key="3">
    <citation type="journal article" date="2020" name="Microbiome">
        <title>Single-cell genomics of uncultured bacteria reveals dietary fiber responders in the mouse gut microbiota.</title>
        <authorList>
            <person name="Chijiiwa R."/>
            <person name="Hosokawa M."/>
            <person name="Kogawa M."/>
            <person name="Nishikawa Y."/>
            <person name="Ide K."/>
            <person name="Sakanashi C."/>
            <person name="Takahashi K."/>
            <person name="Takeyama H."/>
        </authorList>
    </citation>
    <scope>NUCLEOTIDE SEQUENCE [LARGE SCALE GENOMIC DNA]</scope>
    <source>
        <strain evidence="8">IMSAGC_017</strain>
    </source>
</reference>
<comment type="subcellular location">
    <subcellularLocation>
        <location evidence="5">Cytoplasm</location>
    </subcellularLocation>
</comment>
<dbReference type="NCBIfam" id="TIGR02273">
    <property type="entry name" value="16S_RimM"/>
    <property type="match status" value="1"/>
</dbReference>
<reference evidence="9" key="1">
    <citation type="submission" date="2016-10" db="EMBL/GenBank/DDBJ databases">
        <authorList>
            <person name="de Groot N.N."/>
        </authorList>
    </citation>
    <scope>NUCLEOTIDE SEQUENCE [LARGE SCALE GENOMIC DNA]</scope>
    <source>
        <strain evidence="9">DSM 1551</strain>
    </source>
</reference>
<evidence type="ECO:0000313" key="8">
    <source>
        <dbReference type="EMBL" id="GFI41369.1"/>
    </source>
</evidence>
<evidence type="ECO:0000313" key="10">
    <source>
        <dbReference type="Proteomes" id="UP000198558"/>
    </source>
</evidence>